<gene>
    <name evidence="1" type="ORF">Aco03nite_092740</name>
</gene>
<name>A0ABQ3XR41_9ACTN</name>
<organism evidence="1 2">
    <name type="scientific">Actinoplanes couchii</name>
    <dbReference type="NCBI Taxonomy" id="403638"/>
    <lineage>
        <taxon>Bacteria</taxon>
        <taxon>Bacillati</taxon>
        <taxon>Actinomycetota</taxon>
        <taxon>Actinomycetes</taxon>
        <taxon>Micromonosporales</taxon>
        <taxon>Micromonosporaceae</taxon>
        <taxon>Actinoplanes</taxon>
    </lineage>
</organism>
<dbReference type="Proteomes" id="UP000612282">
    <property type="component" value="Unassembled WGS sequence"/>
</dbReference>
<keyword evidence="2" id="KW-1185">Reference proteome</keyword>
<evidence type="ECO:0000313" key="2">
    <source>
        <dbReference type="Proteomes" id="UP000612282"/>
    </source>
</evidence>
<proteinExistence type="predicted"/>
<dbReference type="EMBL" id="BOMG01000115">
    <property type="protein sequence ID" value="GID60870.1"/>
    <property type="molecule type" value="Genomic_DNA"/>
</dbReference>
<accession>A0ABQ3XR41</accession>
<sequence>MRRSEAAFVEVEGLQVGFEVDVQPFASSGAGLVGCGLDETGADAVVLAVRVDRGVKC</sequence>
<comment type="caution">
    <text evidence="1">The sequence shown here is derived from an EMBL/GenBank/DDBJ whole genome shotgun (WGS) entry which is preliminary data.</text>
</comment>
<dbReference type="PROSITE" id="PS51257">
    <property type="entry name" value="PROKAR_LIPOPROTEIN"/>
    <property type="match status" value="1"/>
</dbReference>
<evidence type="ECO:0000313" key="1">
    <source>
        <dbReference type="EMBL" id="GID60870.1"/>
    </source>
</evidence>
<protein>
    <submittedName>
        <fullName evidence="1">Uncharacterized protein</fullName>
    </submittedName>
</protein>
<reference evidence="1 2" key="1">
    <citation type="submission" date="2021-01" db="EMBL/GenBank/DDBJ databases">
        <title>Whole genome shotgun sequence of Actinoplanes couchii NBRC 106145.</title>
        <authorList>
            <person name="Komaki H."/>
            <person name="Tamura T."/>
        </authorList>
    </citation>
    <scope>NUCLEOTIDE SEQUENCE [LARGE SCALE GENOMIC DNA]</scope>
    <source>
        <strain evidence="1 2">NBRC 106145</strain>
    </source>
</reference>